<comment type="subcellular location">
    <subcellularLocation>
        <location evidence="1">Secreted</location>
    </subcellularLocation>
</comment>
<feature type="disulfide bond" evidence="13">
    <location>
        <begin position="481"/>
        <end position="680"/>
    </location>
</feature>
<feature type="chain" id="PRO_5021446586" evidence="14">
    <location>
        <begin position="19"/>
        <end position="694"/>
    </location>
</feature>
<feature type="disulfide bond" evidence="13">
    <location>
        <begin position="504"/>
        <end position="520"/>
    </location>
</feature>
<feature type="disulfide bond" evidence="13">
    <location>
        <begin position="493"/>
        <end position="507"/>
    </location>
</feature>
<reference evidence="17" key="1">
    <citation type="journal article" date="2006" name="Science">
        <title>Ancient noncoding elements conserved in the human genome.</title>
        <authorList>
            <person name="Venkatesh B."/>
            <person name="Kirkness E.F."/>
            <person name="Loh Y.H."/>
            <person name="Halpern A.L."/>
            <person name="Lee A.P."/>
            <person name="Johnson J."/>
            <person name="Dandona N."/>
            <person name="Viswanathan L.D."/>
            <person name="Tay A."/>
            <person name="Venter J.C."/>
            <person name="Strausberg R.L."/>
            <person name="Brenner S."/>
        </authorList>
    </citation>
    <scope>NUCLEOTIDE SEQUENCE [LARGE SCALE GENOMIC DNA]</scope>
</reference>
<evidence type="ECO:0000256" key="12">
    <source>
        <dbReference type="PIRSR" id="PIRSR002549-3"/>
    </source>
</evidence>
<feature type="binding site" evidence="12">
    <location>
        <position position="599"/>
    </location>
    <ligand>
        <name>Fe(3+)</name>
        <dbReference type="ChEBI" id="CHEBI:29034"/>
        <label>1</label>
    </ligand>
</feature>
<evidence type="ECO:0000256" key="1">
    <source>
        <dbReference type="ARBA" id="ARBA00004613"/>
    </source>
</evidence>
<feature type="disulfide bond" evidence="13">
    <location>
        <begin position="36"/>
        <end position="52"/>
    </location>
</feature>
<feature type="disulfide bond" evidence="13">
    <location>
        <begin position="352"/>
        <end position="379"/>
    </location>
</feature>
<dbReference type="InParanoid" id="A0A4W3I3U6"/>
<evidence type="ECO:0000256" key="11">
    <source>
        <dbReference type="PIRSR" id="PIRSR002549-2"/>
    </source>
</evidence>
<dbReference type="FunCoup" id="A0A4W3I3U6">
    <property type="interactions" value="165"/>
</dbReference>
<feature type="binding site" evidence="11">
    <location>
        <position position="135"/>
    </location>
    <ligand>
        <name>hydrogencarbonate</name>
        <dbReference type="ChEBI" id="CHEBI:17544"/>
        <label>1</label>
    </ligand>
</feature>
<dbReference type="PIRSF" id="PIRSF002549">
    <property type="entry name" value="Transferrin"/>
    <property type="match status" value="1"/>
</dbReference>
<dbReference type="PROSITE" id="PS51408">
    <property type="entry name" value="TRANSFERRIN_LIKE_4"/>
    <property type="match status" value="2"/>
</dbReference>
<proteinExistence type="inferred from homology"/>
<evidence type="ECO:0000256" key="6">
    <source>
        <dbReference type="ARBA" id="ARBA00022737"/>
    </source>
</evidence>
<feature type="disulfide bond" evidence="13">
    <location>
        <begin position="239"/>
        <end position="253"/>
    </location>
</feature>
<feature type="binding site" evidence="11">
    <location>
        <position position="463"/>
    </location>
    <ligand>
        <name>hydrogencarbonate</name>
        <dbReference type="ChEBI" id="CHEBI:17544"/>
        <label>1</label>
    </ligand>
</feature>
<feature type="domain" description="Transferrin-like" evidence="15">
    <location>
        <begin position="349"/>
        <end position="679"/>
    </location>
</feature>
<dbReference type="PRINTS" id="PR00422">
    <property type="entry name" value="TRANSFERRIN"/>
</dbReference>
<feature type="binding site" evidence="11">
    <location>
        <position position="461"/>
    </location>
    <ligand>
        <name>hydrogencarbonate</name>
        <dbReference type="ChEBI" id="CHEBI:17544"/>
        <label>1</label>
    </ligand>
</feature>
<keyword evidence="14" id="KW-0732">Signal</keyword>
<evidence type="ECO:0000256" key="9">
    <source>
        <dbReference type="ARBA" id="ARBA00023157"/>
    </source>
</evidence>
<feature type="binding site" evidence="11">
    <location>
        <position position="133"/>
    </location>
    <ligand>
        <name>hydrogencarbonate</name>
        <dbReference type="ChEBI" id="CHEBI:17544"/>
        <label>1</label>
    </ligand>
</feature>
<feature type="binding site" evidence="12">
    <location>
        <position position="104"/>
    </location>
    <ligand>
        <name>Fe(3+)</name>
        <dbReference type="ChEBI" id="CHEBI:29034"/>
        <label>1</label>
    </ligand>
</feature>
<keyword evidence="5 10" id="KW-0479">Metal-binding</keyword>
<dbReference type="InterPro" id="IPR016357">
    <property type="entry name" value="Transferrin"/>
</dbReference>
<dbReference type="GO" id="GO:0005886">
    <property type="term" value="C:plasma membrane"/>
    <property type="evidence" value="ECO:0007669"/>
    <property type="project" value="TreeGrafter"/>
</dbReference>
<keyword evidence="9 13" id="KW-1015">Disulfide bond</keyword>
<keyword evidence="2 10" id="KW-0813">Transport</keyword>
<keyword evidence="3 10" id="KW-0410">Iron transport</keyword>
<dbReference type="Gene3D" id="3.40.190.10">
    <property type="entry name" value="Periplasmic binding protein-like II"/>
    <property type="match status" value="4"/>
</dbReference>
<sequence length="694" mass="76529">MYLTYTALFLGIISLSSAVDPTIRWCTTSAQETKKCEDLKKSMATQHFSFSCVERQSVSMCLTDIATGVADAITVDGGDIYKAGLSPTNLKPIIAENITGESCYYAVAVVKKGSGFMFHELARKKSCHTGLGKSAGWNIPVGTILEHNLTQWEADQPIERVMQDFFSASCVPGADKKAFPKLCQLCIGLQENHCKRSHVEPYYDYSGAFRCLKEDAGQVAFVKHTTVPQSVKQSYELLCLDKTRRSVDDYKLCHLARVPAHAVVARSKTAADAQLIEDIWRFLSIAQKSFQLFESSKYKKKDLLFKDSVQSLIHLPKGIDYRMYLGSEYVKAIAALRRDEIKTTAKSKIRWCTIGQLDQRKCDRWVGVDCIAGVSADDCIKKITLREADAVSLDGGLVYVAGKCGLVPVMGEYYGKNATMCNPEIGATLTPSYYSVAVVKDRSLRLDLLKGKKSCHTGIGRSAGWNVPMGYLVQKKAIKPCEIFNSTYFSESCAPGADVTSKLCSLCVGRRVGLQHTDKCAGSSNEEYSGYSGAFRCLVEAGDVAFVKHTTVTENTDGNGKADWNRQLKSKDYALLCSDGSVKSIADYKTCYLAKVPAHAVISRPESRKAVLRMLKAQQMKHGRGGTEEKTFSMFKSSQFSGKDLLFKDSTQCLVEVFAKDYKSFLGPQYVKAMEGLNSCQPSELLEACSFNSC</sequence>
<feature type="disulfide bond" evidence="13">
    <location>
        <begin position="170"/>
        <end position="186"/>
    </location>
</feature>
<feature type="disulfide bond" evidence="13">
    <location>
        <begin position="362"/>
        <end position="370"/>
    </location>
</feature>
<dbReference type="GO" id="GO:0005615">
    <property type="term" value="C:extracellular space"/>
    <property type="evidence" value="ECO:0007669"/>
    <property type="project" value="InterPro"/>
</dbReference>
<keyword evidence="17" id="KW-1185">Reference proteome</keyword>
<name>A0A4W3I3U6_CALMI</name>
<feature type="signal peptide" evidence="14">
    <location>
        <begin position="1"/>
        <end position="18"/>
    </location>
</feature>
<reference evidence="17" key="2">
    <citation type="journal article" date="2007" name="PLoS Biol.">
        <title>Survey sequencing and comparative analysis of the elephant shark (Callorhinchus milii) genome.</title>
        <authorList>
            <person name="Venkatesh B."/>
            <person name="Kirkness E.F."/>
            <person name="Loh Y.H."/>
            <person name="Halpern A.L."/>
            <person name="Lee A.P."/>
            <person name="Johnson J."/>
            <person name="Dandona N."/>
            <person name="Viswanathan L.D."/>
            <person name="Tay A."/>
            <person name="Venter J.C."/>
            <person name="Strausberg R.L."/>
            <person name="Brenner S."/>
        </authorList>
    </citation>
    <scope>NUCLEOTIDE SEQUENCE [LARGE SCALE GENOMIC DNA]</scope>
</reference>
<dbReference type="PROSITE" id="PS00206">
    <property type="entry name" value="TRANSFERRIN_LIKE_2"/>
    <property type="match status" value="2"/>
</dbReference>
<reference evidence="16" key="4">
    <citation type="submission" date="2025-08" db="UniProtKB">
        <authorList>
            <consortium name="Ensembl"/>
        </authorList>
    </citation>
    <scope>IDENTIFICATION</scope>
</reference>
<dbReference type="Proteomes" id="UP000314986">
    <property type="component" value="Unassembled WGS sequence"/>
</dbReference>
<accession>A0A4W3I3U6</accession>
<organism evidence="16 17">
    <name type="scientific">Callorhinchus milii</name>
    <name type="common">Ghost shark</name>
    <dbReference type="NCBI Taxonomy" id="7868"/>
    <lineage>
        <taxon>Eukaryota</taxon>
        <taxon>Metazoa</taxon>
        <taxon>Chordata</taxon>
        <taxon>Craniata</taxon>
        <taxon>Vertebrata</taxon>
        <taxon>Chondrichthyes</taxon>
        <taxon>Holocephali</taxon>
        <taxon>Chimaeriformes</taxon>
        <taxon>Callorhinchidae</taxon>
        <taxon>Callorhinchus</taxon>
    </lineage>
</organism>
<dbReference type="PANTHER" id="PTHR11485:SF31">
    <property type="entry name" value="SEROTRANSFERRIN"/>
    <property type="match status" value="1"/>
</dbReference>
<evidence type="ECO:0000256" key="13">
    <source>
        <dbReference type="PIRSR" id="PIRSR002549-4"/>
    </source>
</evidence>
<feature type="disulfide bond" evidence="13">
    <location>
        <begin position="127"/>
        <end position="211"/>
    </location>
</feature>
<feature type="disulfide bond" evidence="13">
    <location>
        <begin position="404"/>
        <end position="689"/>
    </location>
</feature>
<feature type="binding site" evidence="11">
    <location>
        <position position="457"/>
    </location>
    <ligand>
        <name>hydrogencarbonate</name>
        <dbReference type="ChEBI" id="CHEBI:17544"/>
        <label>1</label>
    </ligand>
</feature>
<dbReference type="InterPro" id="IPR018195">
    <property type="entry name" value="Transferrin_Fe_BS"/>
</dbReference>
<reference evidence="17" key="3">
    <citation type="journal article" date="2014" name="Nature">
        <title>Elephant shark genome provides unique insights into gnathostome evolution.</title>
        <authorList>
            <consortium name="International Elephant Shark Genome Sequencing Consortium"/>
            <person name="Venkatesh B."/>
            <person name="Lee A.P."/>
            <person name="Ravi V."/>
            <person name="Maurya A.K."/>
            <person name="Lian M.M."/>
            <person name="Swann J.B."/>
            <person name="Ohta Y."/>
            <person name="Flajnik M.F."/>
            <person name="Sutoh Y."/>
            <person name="Kasahara M."/>
            <person name="Hoon S."/>
            <person name="Gangu V."/>
            <person name="Roy S.W."/>
            <person name="Irimia M."/>
            <person name="Korzh V."/>
            <person name="Kondrychyn I."/>
            <person name="Lim Z.W."/>
            <person name="Tay B.H."/>
            <person name="Tohari S."/>
            <person name="Kong K.W."/>
            <person name="Ho S."/>
            <person name="Lorente-Galdos B."/>
            <person name="Quilez J."/>
            <person name="Marques-Bonet T."/>
            <person name="Raney B.J."/>
            <person name="Ingham P.W."/>
            <person name="Tay A."/>
            <person name="Hillier L.W."/>
            <person name="Minx P."/>
            <person name="Boehm T."/>
            <person name="Wilson R.K."/>
            <person name="Brenner S."/>
            <person name="Warren W.C."/>
        </authorList>
    </citation>
    <scope>NUCLEOTIDE SEQUENCE [LARGE SCALE GENOMIC DNA]</scope>
</reference>
<dbReference type="GO" id="GO:0005769">
    <property type="term" value="C:early endosome"/>
    <property type="evidence" value="ECO:0007669"/>
    <property type="project" value="TreeGrafter"/>
</dbReference>
<feature type="disulfide bond" evidence="13">
    <location>
        <begin position="455"/>
        <end position="537"/>
    </location>
</feature>
<dbReference type="InterPro" id="IPR001156">
    <property type="entry name" value="Transferrin-like_dom"/>
</dbReference>
<evidence type="ECO:0000259" key="15">
    <source>
        <dbReference type="PROSITE" id="PS51408"/>
    </source>
</evidence>
<dbReference type="GO" id="GO:0046872">
    <property type="term" value="F:metal ion binding"/>
    <property type="evidence" value="ECO:0007669"/>
    <property type="project" value="UniProtKB-KW"/>
</dbReference>
<feature type="binding site" evidence="12">
    <location>
        <position position="205"/>
    </location>
    <ligand>
        <name>Fe(3+)</name>
        <dbReference type="ChEBI" id="CHEBI:29034"/>
        <label>1</label>
    </ligand>
</feature>
<feature type="binding site" evidence="12">
    <location>
        <position position="433"/>
    </location>
    <ligand>
        <name>Fe(3+)</name>
        <dbReference type="ChEBI" id="CHEBI:29034"/>
        <label>1</label>
    </ligand>
</feature>
<gene>
    <name evidence="16" type="primary">tfa</name>
</gene>
<evidence type="ECO:0000256" key="10">
    <source>
        <dbReference type="PIRNR" id="PIRNR002549"/>
    </source>
</evidence>
<dbReference type="GO" id="GO:0019731">
    <property type="term" value="P:antibacterial humoral response"/>
    <property type="evidence" value="ECO:0007669"/>
    <property type="project" value="TreeGrafter"/>
</dbReference>
<evidence type="ECO:0000256" key="2">
    <source>
        <dbReference type="ARBA" id="ARBA00022448"/>
    </source>
</evidence>
<dbReference type="AlphaFoldDB" id="A0A4W3I3U6"/>
<dbReference type="SMART" id="SM00094">
    <property type="entry name" value="TR_FER"/>
    <property type="match status" value="2"/>
</dbReference>
<dbReference type="PROSITE" id="PS00205">
    <property type="entry name" value="TRANSFERRIN_LIKE_1"/>
    <property type="match status" value="1"/>
</dbReference>
<comment type="similarity">
    <text evidence="10">Belongs to the transferrin family.</text>
</comment>
<keyword evidence="6" id="KW-0677">Repeat</keyword>
<feature type="binding site" evidence="12">
    <location>
        <position position="531"/>
    </location>
    <ligand>
        <name>Fe(3+)</name>
        <dbReference type="ChEBI" id="CHEBI:29034"/>
        <label>2</label>
    </ligand>
</feature>
<keyword evidence="8 10" id="KW-0406">Ion transport</keyword>
<dbReference type="FunFam" id="3.40.190.10:FF:000095">
    <property type="entry name" value="Lactotransferrin"/>
    <property type="match status" value="2"/>
</dbReference>
<dbReference type="PROSITE" id="PS00207">
    <property type="entry name" value="TRANSFERRIN_LIKE_3"/>
    <property type="match status" value="1"/>
</dbReference>
<feature type="binding site" evidence="12">
    <location>
        <position position="394"/>
    </location>
    <ligand>
        <name>Fe(3+)</name>
        <dbReference type="ChEBI" id="CHEBI:29034"/>
        <label>1</label>
    </ligand>
</feature>
<feature type="disulfide bond" evidence="13">
    <location>
        <begin position="577"/>
        <end position="591"/>
    </location>
</feature>
<evidence type="ECO:0000256" key="4">
    <source>
        <dbReference type="ARBA" id="ARBA00022525"/>
    </source>
</evidence>
<dbReference type="Ensembl" id="ENSCMIT00000023848.1">
    <property type="protein sequence ID" value="ENSCMIP00000023447.1"/>
    <property type="gene ID" value="ENSCMIG00000010456.1"/>
</dbReference>
<feature type="disulfide bond" evidence="13">
    <location>
        <begin position="26"/>
        <end position="61"/>
    </location>
</feature>
<feature type="domain" description="Transferrin-like" evidence="15">
    <location>
        <begin position="23"/>
        <end position="338"/>
    </location>
</feature>
<feature type="binding site" evidence="11">
    <location>
        <position position="136"/>
    </location>
    <ligand>
        <name>hydrogencarbonate</name>
        <dbReference type="ChEBI" id="CHEBI:17544"/>
        <label>1</label>
    </ligand>
</feature>
<dbReference type="PANTHER" id="PTHR11485">
    <property type="entry name" value="TRANSFERRIN"/>
    <property type="match status" value="1"/>
</dbReference>
<evidence type="ECO:0000256" key="5">
    <source>
        <dbReference type="ARBA" id="ARBA00022723"/>
    </source>
</evidence>
<reference evidence="16" key="5">
    <citation type="submission" date="2025-09" db="UniProtKB">
        <authorList>
            <consortium name="Ensembl"/>
        </authorList>
    </citation>
    <scope>IDENTIFICATION</scope>
</reference>
<feature type="binding site" evidence="11">
    <location>
        <position position="129"/>
    </location>
    <ligand>
        <name>hydrogencarbonate</name>
        <dbReference type="ChEBI" id="CHEBI:17544"/>
        <label>1</label>
    </ligand>
</feature>
<dbReference type="Pfam" id="PF00405">
    <property type="entry name" value="Transferrin"/>
    <property type="match status" value="2"/>
</dbReference>
<evidence type="ECO:0000256" key="14">
    <source>
        <dbReference type="SAM" id="SignalP"/>
    </source>
</evidence>
<dbReference type="GO" id="GO:0055037">
    <property type="term" value="C:recycling endosome"/>
    <property type="evidence" value="ECO:0007669"/>
    <property type="project" value="TreeGrafter"/>
</dbReference>
<dbReference type="SUPFAM" id="SSF53850">
    <property type="entry name" value="Periplasmic binding protein-like II"/>
    <property type="match status" value="2"/>
</dbReference>
<feature type="binding site" evidence="12">
    <location>
        <position position="76"/>
    </location>
    <ligand>
        <name>Fe(3+)</name>
        <dbReference type="ChEBI" id="CHEBI:29034"/>
        <label>1</label>
    </ligand>
</feature>
<feature type="binding site" evidence="12">
    <location>
        <position position="261"/>
    </location>
    <ligand>
        <name>Fe(3+)</name>
        <dbReference type="ChEBI" id="CHEBI:29034"/>
        <label>1</label>
    </ligand>
</feature>
<keyword evidence="4" id="KW-0964">Secreted</keyword>
<dbReference type="GeneTree" id="ENSGT00940000156055"/>
<evidence type="ECO:0000256" key="7">
    <source>
        <dbReference type="ARBA" id="ARBA00023004"/>
    </source>
</evidence>
<evidence type="ECO:0000313" key="16">
    <source>
        <dbReference type="Ensembl" id="ENSCMIP00000023447.1"/>
    </source>
</evidence>
<dbReference type="GO" id="GO:0006826">
    <property type="term" value="P:iron ion transport"/>
    <property type="evidence" value="ECO:0007669"/>
    <property type="project" value="UniProtKB-KW"/>
</dbReference>
<feature type="binding site" evidence="11">
    <location>
        <position position="464"/>
    </location>
    <ligand>
        <name>hydrogencarbonate</name>
        <dbReference type="ChEBI" id="CHEBI:17544"/>
        <label>1</label>
    </ligand>
</feature>
<keyword evidence="7 10" id="KW-0408">Iron</keyword>
<evidence type="ECO:0000313" key="17">
    <source>
        <dbReference type="Proteomes" id="UP000314986"/>
    </source>
</evidence>
<feature type="disulfide bond" evidence="13">
    <location>
        <begin position="183"/>
        <end position="194"/>
    </location>
</feature>
<protein>
    <submittedName>
        <fullName evidence="16">Transferrin-a</fullName>
    </submittedName>
</protein>
<dbReference type="STRING" id="7868.ENSCMIP00000023447"/>
<evidence type="ECO:0000256" key="3">
    <source>
        <dbReference type="ARBA" id="ARBA00022496"/>
    </source>
</evidence>
<evidence type="ECO:0000256" key="8">
    <source>
        <dbReference type="ARBA" id="ARBA00023065"/>
    </source>
</evidence>